<dbReference type="Proteomes" id="UP001056383">
    <property type="component" value="Chromosome"/>
</dbReference>
<accession>A0ABY4TFI4</accession>
<name>A0ABY4TFI4_9ACTN</name>
<sequence length="61" mass="6148">GGAVAGSGAEPDGTETDECRALEPPTATATDAGRSDDRLVPVMAPSGKSRPGVVKLAFHNR</sequence>
<keyword evidence="3" id="KW-1185">Reference proteome</keyword>
<dbReference type="EMBL" id="CP095474">
    <property type="protein sequence ID" value="URN17038.1"/>
    <property type="molecule type" value="Genomic_DNA"/>
</dbReference>
<organism evidence="2 3">
    <name type="scientific">Streptomyces sudanensis</name>
    <dbReference type="NCBI Taxonomy" id="436397"/>
    <lineage>
        <taxon>Bacteria</taxon>
        <taxon>Bacillati</taxon>
        <taxon>Actinomycetota</taxon>
        <taxon>Actinomycetes</taxon>
        <taxon>Kitasatosporales</taxon>
        <taxon>Streptomycetaceae</taxon>
        <taxon>Streptomyces</taxon>
    </lineage>
</organism>
<feature type="region of interest" description="Disordered" evidence="1">
    <location>
        <begin position="1"/>
        <end position="61"/>
    </location>
</feature>
<evidence type="ECO:0000256" key="1">
    <source>
        <dbReference type="SAM" id="MobiDB-lite"/>
    </source>
</evidence>
<proteinExistence type="predicted"/>
<protein>
    <submittedName>
        <fullName evidence="2">Uncharacterized protein</fullName>
    </submittedName>
</protein>
<dbReference type="RefSeq" id="WP_275563633.1">
    <property type="nucleotide sequence ID" value="NZ_CP095474.1"/>
</dbReference>
<reference evidence="2" key="1">
    <citation type="submission" date="2022-04" db="EMBL/GenBank/DDBJ databases">
        <title>Systematic whole-genome sequencing reveals an unexpected diversity among actinomycetoma pathogens and provides insights into their antibacterial susceptibilities.</title>
        <authorList>
            <person name="Watson A.K."/>
            <person name="Kepplinger B."/>
            <person name="Bakhiet S.M."/>
            <person name="Mhmoud N.A."/>
            <person name="Chapman J."/>
            <person name="Allenby N."/>
            <person name="Mickiewicz K."/>
            <person name="Goodfellow M."/>
            <person name="Fahal A.H."/>
            <person name="Errington J."/>
        </authorList>
    </citation>
    <scope>NUCLEOTIDE SEQUENCE</scope>
    <source>
        <strain evidence="2">SD 504</strain>
    </source>
</reference>
<evidence type="ECO:0000313" key="2">
    <source>
        <dbReference type="EMBL" id="URN17038.1"/>
    </source>
</evidence>
<evidence type="ECO:0000313" key="3">
    <source>
        <dbReference type="Proteomes" id="UP001056383"/>
    </source>
</evidence>
<feature type="non-terminal residue" evidence="2">
    <location>
        <position position="1"/>
    </location>
</feature>
<gene>
    <name evidence="2" type="ORF">MW084_15075</name>
</gene>